<organism evidence="2 3">
    <name type="scientific">Williamsia marianensis</name>
    <dbReference type="NCBI Taxonomy" id="85044"/>
    <lineage>
        <taxon>Bacteria</taxon>
        <taxon>Bacillati</taxon>
        <taxon>Actinomycetota</taxon>
        <taxon>Actinomycetes</taxon>
        <taxon>Mycobacteriales</taxon>
        <taxon>Nocardiaceae</taxon>
        <taxon>Williamsia</taxon>
    </lineage>
</organism>
<sequence>MIRSTQFNGGRESAHRKFDALTACRTNAAQFLAGTDQGDHMRTSGIAALTIAVCMLAACATSDTDAGSPSTSELRPGITSTNSGPPVSIDPAAPDGAVPQLPITLTVDGQTFTVTERSGGHDYNWDSGPNPGYGFSEGALETAQVPADQATKRRPPQQQDTLGHYRSSIRDFLSSIDPNTGYLED</sequence>
<protein>
    <submittedName>
        <fullName evidence="2">Uncharacterized protein</fullName>
    </submittedName>
</protein>
<feature type="region of interest" description="Disordered" evidence="1">
    <location>
        <begin position="64"/>
        <end position="93"/>
    </location>
</feature>
<reference evidence="2 3" key="1">
    <citation type="submission" date="2017-10" db="EMBL/GenBank/DDBJ databases">
        <title>The draft genome sequence of Williamsia sp. BULT 1.1 isolated from the semi-arid grassland soils from South Africa.</title>
        <authorList>
            <person name="Kabwe M.H."/>
            <person name="Govender N."/>
            <person name="Mutseka Lunga P."/>
            <person name="Vikram S."/>
            <person name="Makhalanyane T.P."/>
        </authorList>
    </citation>
    <scope>NUCLEOTIDE SEQUENCE [LARGE SCALE GENOMIC DNA]</scope>
    <source>
        <strain evidence="2 3">BULT 1.1</strain>
    </source>
</reference>
<feature type="region of interest" description="Disordered" evidence="1">
    <location>
        <begin position="117"/>
        <end position="185"/>
    </location>
</feature>
<evidence type="ECO:0000313" key="2">
    <source>
        <dbReference type="EMBL" id="PHV66563.1"/>
    </source>
</evidence>
<accession>A0A2G3PLF2</accession>
<name>A0A2G3PLF2_WILMA</name>
<feature type="compositionally biased region" description="Polar residues" evidence="1">
    <location>
        <begin position="64"/>
        <end position="85"/>
    </location>
</feature>
<dbReference type="EMBL" id="PEBD01000008">
    <property type="protein sequence ID" value="PHV66563.1"/>
    <property type="molecule type" value="Genomic_DNA"/>
</dbReference>
<proteinExistence type="predicted"/>
<evidence type="ECO:0000256" key="1">
    <source>
        <dbReference type="SAM" id="MobiDB-lite"/>
    </source>
</evidence>
<gene>
    <name evidence="2" type="ORF">CSW57_09615</name>
</gene>
<dbReference type="Proteomes" id="UP000225108">
    <property type="component" value="Unassembled WGS sequence"/>
</dbReference>
<evidence type="ECO:0000313" key="3">
    <source>
        <dbReference type="Proteomes" id="UP000225108"/>
    </source>
</evidence>
<dbReference type="AlphaFoldDB" id="A0A2G3PLF2"/>
<comment type="caution">
    <text evidence="2">The sequence shown here is derived from an EMBL/GenBank/DDBJ whole genome shotgun (WGS) entry which is preliminary data.</text>
</comment>